<proteinExistence type="inferred from homology"/>
<dbReference type="PANTHER" id="PTHR37937:SF1">
    <property type="entry name" value="CONJUGATIVE TRANSFER: DNA TRANSPORT"/>
    <property type="match status" value="1"/>
</dbReference>
<dbReference type="InterPro" id="IPR003688">
    <property type="entry name" value="TraG/VirD4"/>
</dbReference>
<keyword evidence="4" id="KW-0812">Transmembrane</keyword>
<dbReference type="AlphaFoldDB" id="A0A3P3Q6I5"/>
<name>A0A3P3Q6I5_9FIRM</name>
<dbReference type="Gene3D" id="3.40.50.300">
    <property type="entry name" value="P-loop containing nucleotide triphosphate hydrolases"/>
    <property type="match status" value="1"/>
</dbReference>
<organism evidence="7 8">
    <name type="scientific">Lachnoanaerobaculum orale</name>
    <dbReference type="NCBI Taxonomy" id="979627"/>
    <lineage>
        <taxon>Bacteria</taxon>
        <taxon>Bacillati</taxon>
        <taxon>Bacillota</taxon>
        <taxon>Clostridia</taxon>
        <taxon>Lachnospirales</taxon>
        <taxon>Lachnospiraceae</taxon>
        <taxon>Lachnoanaerobaculum</taxon>
    </lineage>
</organism>
<evidence type="ECO:0000256" key="2">
    <source>
        <dbReference type="ARBA" id="ARBA00008806"/>
    </source>
</evidence>
<evidence type="ECO:0000256" key="3">
    <source>
        <dbReference type="ARBA" id="ARBA00022475"/>
    </source>
</evidence>
<evidence type="ECO:0000256" key="4">
    <source>
        <dbReference type="ARBA" id="ARBA00022692"/>
    </source>
</evidence>
<dbReference type="RefSeq" id="WP_124951121.1">
    <property type="nucleotide sequence ID" value="NZ_RRCM01000001.1"/>
</dbReference>
<accession>A0A3P3Q6I5</accession>
<comment type="subcellular location">
    <subcellularLocation>
        <location evidence="1">Cell membrane</location>
        <topology evidence="1">Multi-pass membrane protein</topology>
    </subcellularLocation>
</comment>
<evidence type="ECO:0000256" key="5">
    <source>
        <dbReference type="ARBA" id="ARBA00022989"/>
    </source>
</evidence>
<dbReference type="SUPFAM" id="SSF52540">
    <property type="entry name" value="P-loop containing nucleoside triphosphate hydrolases"/>
    <property type="match status" value="1"/>
</dbReference>
<sequence>MKVKADRVILGEDCVYSTDSNVTGINNNILVVGGSGSGKTVSIAEAFLLESYNRNIIATVTKRRIVKKYIPLLMERGYSIWDLDFVHPENGNVGYDPLDFVKSYQDIVFVAKSIVDADKKKENSNADPYWNEAATSLFSAIIAYVLMKKLHPNFADVLEMIDKLTFEEDGGSITTCYDFEFFKLEKENPSNFATVNWKSFRKLPIRTASCVFGVLNAATSYVFTPELRKIFRLRRKISFERLAREKRALFVTSSPVNPSLNTFINMFYAHIFKELFEIGERRESGVLPRQIHMLADDFATGCPVPLFDQYISIFREKGISVTLLVQSESQLSSLYGDDKATTIINNCDTYVYMGSNDLETAKNIATRAGILTEDCLNMKLGNQIIFRRGSKPIFSKRYNIFENKLYKSIPESFNGEDKIYALNEERNSFIRELRAGIGMDEYDCFDENGMFKPMSNEHEACEYFDSEYFKKYTDGEDPF</sequence>
<dbReference type="InterPro" id="IPR027417">
    <property type="entry name" value="P-loop_NTPase"/>
</dbReference>
<evidence type="ECO:0000256" key="1">
    <source>
        <dbReference type="ARBA" id="ARBA00004651"/>
    </source>
</evidence>
<evidence type="ECO:0000313" key="7">
    <source>
        <dbReference type="EMBL" id="RRJ16009.1"/>
    </source>
</evidence>
<keyword evidence="3" id="KW-1003">Cell membrane</keyword>
<keyword evidence="5" id="KW-1133">Transmembrane helix</keyword>
<dbReference type="EMBL" id="RRCM01000001">
    <property type="protein sequence ID" value="RRJ16009.1"/>
    <property type="molecule type" value="Genomic_DNA"/>
</dbReference>
<evidence type="ECO:0000313" key="8">
    <source>
        <dbReference type="Proteomes" id="UP000276982"/>
    </source>
</evidence>
<comment type="similarity">
    <text evidence="2">Belongs to the VirD4/TraG family.</text>
</comment>
<evidence type="ECO:0000256" key="6">
    <source>
        <dbReference type="ARBA" id="ARBA00023136"/>
    </source>
</evidence>
<keyword evidence="8" id="KW-1185">Reference proteome</keyword>
<dbReference type="GO" id="GO:0005886">
    <property type="term" value="C:plasma membrane"/>
    <property type="evidence" value="ECO:0007669"/>
    <property type="project" value="UniProtKB-SubCell"/>
</dbReference>
<dbReference type="InterPro" id="IPR051539">
    <property type="entry name" value="T4SS-coupling_protein"/>
</dbReference>
<reference evidence="7 8" key="1">
    <citation type="submission" date="2018-11" db="EMBL/GenBank/DDBJ databases">
        <title>Genome sequencing of Lachnoanaerobaculum orale DSM 24553T.</title>
        <authorList>
            <person name="Kook J.-K."/>
            <person name="Park S.-N."/>
            <person name="Lim Y.K."/>
        </authorList>
    </citation>
    <scope>NUCLEOTIDE SEQUENCE [LARGE SCALE GENOMIC DNA]</scope>
    <source>
        <strain evidence="7 8">DSM 24553</strain>
    </source>
</reference>
<keyword evidence="6" id="KW-0472">Membrane</keyword>
<dbReference type="Pfam" id="PF02534">
    <property type="entry name" value="T4SS-DNA_transf"/>
    <property type="match status" value="1"/>
</dbReference>
<gene>
    <name evidence="7" type="ORF">EHW90_02970</name>
</gene>
<protein>
    <submittedName>
        <fullName evidence="7">Type VI secretion protein</fullName>
    </submittedName>
</protein>
<comment type="caution">
    <text evidence="7">The sequence shown here is derived from an EMBL/GenBank/DDBJ whole genome shotgun (WGS) entry which is preliminary data.</text>
</comment>
<dbReference type="Proteomes" id="UP000276982">
    <property type="component" value="Unassembled WGS sequence"/>
</dbReference>
<dbReference type="PANTHER" id="PTHR37937">
    <property type="entry name" value="CONJUGATIVE TRANSFER: DNA TRANSPORT"/>
    <property type="match status" value="1"/>
</dbReference>
<dbReference type="CDD" id="cd01127">
    <property type="entry name" value="TrwB_TraG_TraD_VirD4"/>
    <property type="match status" value="1"/>
</dbReference>